<gene>
    <name evidence="5" type="ORF">HJ526_06875</name>
    <name evidence="4" type="ORF">HJ536_08570</name>
</gene>
<name>A0A850Q8W0_9RHOB</name>
<evidence type="ECO:0000313" key="6">
    <source>
        <dbReference type="Proteomes" id="UP000523601"/>
    </source>
</evidence>
<sequence>MTRLAAMFAMFLSLTAPHAWAEGTDMTEAVIIDGLTANLAEFKWTHRPLIVFADSPYDPAFVRQMELIEDDLPALVERDVVVLTDTDPSARSALRSALHPRGFGFVLVGKDGGIKLRKPSPWTVREISRTIDKMPMRQQEIRESR</sequence>
<evidence type="ECO:0000313" key="5">
    <source>
        <dbReference type="EMBL" id="NVO27134.1"/>
    </source>
</evidence>
<feature type="signal peptide" evidence="2">
    <location>
        <begin position="1"/>
        <end position="21"/>
    </location>
</feature>
<dbReference type="InterPro" id="IPR025232">
    <property type="entry name" value="DUF4174"/>
</dbReference>
<dbReference type="Proteomes" id="UP000592216">
    <property type="component" value="Unassembled WGS sequence"/>
</dbReference>
<dbReference type="Proteomes" id="UP000523601">
    <property type="component" value="Unassembled WGS sequence"/>
</dbReference>
<evidence type="ECO:0000256" key="1">
    <source>
        <dbReference type="ARBA" id="ARBA00022729"/>
    </source>
</evidence>
<keyword evidence="6" id="KW-1185">Reference proteome</keyword>
<evidence type="ECO:0000313" key="4">
    <source>
        <dbReference type="EMBL" id="NVO23408.1"/>
    </source>
</evidence>
<evidence type="ECO:0000259" key="3">
    <source>
        <dbReference type="Pfam" id="PF13778"/>
    </source>
</evidence>
<accession>A0A850Q8W0</accession>
<evidence type="ECO:0000313" key="7">
    <source>
        <dbReference type="Proteomes" id="UP000592216"/>
    </source>
</evidence>
<reference evidence="6 7" key="1">
    <citation type="submission" date="2020-04" db="EMBL/GenBank/DDBJ databases">
        <title>Donghicola sp., a member of the Rhodobacteraceae family isolated from mangrove forest in Thailand.</title>
        <authorList>
            <person name="Charoenyingcharoen P."/>
            <person name="Yukphan P."/>
        </authorList>
    </citation>
    <scope>NUCLEOTIDE SEQUENCE [LARGE SCALE GENOMIC DNA]</scope>
    <source>
        <strain evidence="4 7">B5-SW-15</strain>
        <strain evidence="5 6">C2-DW-16</strain>
    </source>
</reference>
<dbReference type="EMBL" id="JABCJE010000003">
    <property type="protein sequence ID" value="NVO23408.1"/>
    <property type="molecule type" value="Genomic_DNA"/>
</dbReference>
<keyword evidence="1 2" id="KW-0732">Signal</keyword>
<feature type="chain" id="PRO_5032373155" evidence="2">
    <location>
        <begin position="22"/>
        <end position="145"/>
    </location>
</feature>
<comment type="caution">
    <text evidence="4">The sequence shown here is derived from an EMBL/GenBank/DDBJ whole genome shotgun (WGS) entry which is preliminary data.</text>
</comment>
<dbReference type="Pfam" id="PF13778">
    <property type="entry name" value="DUF4174"/>
    <property type="match status" value="1"/>
</dbReference>
<dbReference type="EMBL" id="JABCJD010000002">
    <property type="protein sequence ID" value="NVO27134.1"/>
    <property type="molecule type" value="Genomic_DNA"/>
</dbReference>
<proteinExistence type="predicted"/>
<dbReference type="AlphaFoldDB" id="A0A850Q8W0"/>
<organism evidence="4 7">
    <name type="scientific">Donghicola mangrovi</name>
    <dbReference type="NCBI Taxonomy" id="2729614"/>
    <lineage>
        <taxon>Bacteria</taxon>
        <taxon>Pseudomonadati</taxon>
        <taxon>Pseudomonadota</taxon>
        <taxon>Alphaproteobacteria</taxon>
        <taxon>Rhodobacterales</taxon>
        <taxon>Roseobacteraceae</taxon>
        <taxon>Donghicola</taxon>
    </lineage>
</organism>
<protein>
    <submittedName>
        <fullName evidence="4">DUF4174 domain-containing protein</fullName>
    </submittedName>
</protein>
<dbReference type="RefSeq" id="WP_176853529.1">
    <property type="nucleotide sequence ID" value="NZ_JABCJD010000002.1"/>
</dbReference>
<evidence type="ECO:0000256" key="2">
    <source>
        <dbReference type="SAM" id="SignalP"/>
    </source>
</evidence>
<feature type="domain" description="DUF4174" evidence="3">
    <location>
        <begin position="38"/>
        <end position="140"/>
    </location>
</feature>